<keyword evidence="1 6" id="KW-0813">Transport</keyword>
<dbReference type="Proteomes" id="UP000663879">
    <property type="component" value="Unassembled WGS sequence"/>
</dbReference>
<evidence type="ECO:0000313" key="8">
    <source>
        <dbReference type="EMBL" id="CAF0861970.1"/>
    </source>
</evidence>
<gene>
    <name evidence="8" type="ORF">OXX778_LOCUS9489</name>
</gene>
<dbReference type="EMBL" id="CAJNOC010001405">
    <property type="protein sequence ID" value="CAF0861970.1"/>
    <property type="molecule type" value="Genomic_DNA"/>
</dbReference>
<dbReference type="GO" id="GO:0005344">
    <property type="term" value="F:oxygen carrier activity"/>
    <property type="evidence" value="ECO:0007669"/>
    <property type="project" value="UniProtKB-KW"/>
</dbReference>
<dbReference type="GO" id="GO:0019825">
    <property type="term" value="F:oxygen binding"/>
    <property type="evidence" value="ECO:0007669"/>
    <property type="project" value="InterPro"/>
</dbReference>
<dbReference type="InterPro" id="IPR009050">
    <property type="entry name" value="Globin-like_sf"/>
</dbReference>
<keyword evidence="3 6" id="KW-0561">Oxygen transport</keyword>
<comment type="caution">
    <text evidence="8">The sequence shown here is derived from an EMBL/GenBank/DDBJ whole genome shotgun (WGS) entry which is preliminary data.</text>
</comment>
<evidence type="ECO:0000256" key="2">
    <source>
        <dbReference type="ARBA" id="ARBA00022617"/>
    </source>
</evidence>
<dbReference type="InterPro" id="IPR012292">
    <property type="entry name" value="Globin/Proto"/>
</dbReference>
<accession>A0A813XA76</accession>
<evidence type="ECO:0000256" key="5">
    <source>
        <dbReference type="ARBA" id="ARBA00023004"/>
    </source>
</evidence>
<evidence type="ECO:0000259" key="7">
    <source>
        <dbReference type="PROSITE" id="PS01033"/>
    </source>
</evidence>
<evidence type="ECO:0000313" key="9">
    <source>
        <dbReference type="Proteomes" id="UP000663879"/>
    </source>
</evidence>
<dbReference type="PROSITE" id="PS01033">
    <property type="entry name" value="GLOBIN"/>
    <property type="match status" value="1"/>
</dbReference>
<evidence type="ECO:0000256" key="3">
    <source>
        <dbReference type="ARBA" id="ARBA00022621"/>
    </source>
</evidence>
<evidence type="ECO:0000256" key="4">
    <source>
        <dbReference type="ARBA" id="ARBA00022723"/>
    </source>
</evidence>
<keyword evidence="9" id="KW-1185">Reference proteome</keyword>
<name>A0A813XA76_9BILA</name>
<dbReference type="PANTHER" id="PTHR46458">
    <property type="entry name" value="BLR2807 PROTEIN"/>
    <property type="match status" value="1"/>
</dbReference>
<keyword evidence="4" id="KW-0479">Metal-binding</keyword>
<feature type="domain" description="Globin" evidence="7">
    <location>
        <begin position="1"/>
        <end position="121"/>
    </location>
</feature>
<dbReference type="Gene3D" id="1.10.490.10">
    <property type="entry name" value="Globins"/>
    <property type="match status" value="1"/>
</dbReference>
<dbReference type="PANTHER" id="PTHR46458:SF1">
    <property type="entry name" value="GEO09476P1"/>
    <property type="match status" value="1"/>
</dbReference>
<reference evidence="8" key="1">
    <citation type="submission" date="2021-02" db="EMBL/GenBank/DDBJ databases">
        <authorList>
            <person name="Nowell W R."/>
        </authorList>
    </citation>
    <scope>NUCLEOTIDE SEQUENCE</scope>
    <source>
        <strain evidence="8">Ploen Becks lab</strain>
    </source>
</reference>
<dbReference type="Pfam" id="PF00042">
    <property type="entry name" value="Globin"/>
    <property type="match status" value="1"/>
</dbReference>
<keyword evidence="5" id="KW-0408">Iron</keyword>
<evidence type="ECO:0000256" key="6">
    <source>
        <dbReference type="RuleBase" id="RU000356"/>
    </source>
</evidence>
<proteinExistence type="inferred from homology"/>
<protein>
    <recommendedName>
        <fullName evidence="7">Globin domain-containing protein</fullName>
    </recommendedName>
</protein>
<dbReference type="InterPro" id="IPR050532">
    <property type="entry name" value="Globin-like_OT"/>
</dbReference>
<dbReference type="AlphaFoldDB" id="A0A813XA76"/>
<organism evidence="8 9">
    <name type="scientific">Brachionus calyciflorus</name>
    <dbReference type="NCBI Taxonomy" id="104777"/>
    <lineage>
        <taxon>Eukaryota</taxon>
        <taxon>Metazoa</taxon>
        <taxon>Spiralia</taxon>
        <taxon>Gnathifera</taxon>
        <taxon>Rotifera</taxon>
        <taxon>Eurotatoria</taxon>
        <taxon>Monogononta</taxon>
        <taxon>Pseudotrocha</taxon>
        <taxon>Ploima</taxon>
        <taxon>Brachionidae</taxon>
        <taxon>Brachionus</taxon>
    </lineage>
</organism>
<dbReference type="SUPFAM" id="SSF46458">
    <property type="entry name" value="Globin-like"/>
    <property type="match status" value="1"/>
</dbReference>
<dbReference type="InterPro" id="IPR000971">
    <property type="entry name" value="Globin"/>
</dbReference>
<keyword evidence="2 6" id="KW-0349">Heme</keyword>
<dbReference type="GO" id="GO:0020037">
    <property type="term" value="F:heme binding"/>
    <property type="evidence" value="ECO:0007669"/>
    <property type="project" value="InterPro"/>
</dbReference>
<comment type="similarity">
    <text evidence="6">Belongs to the globin family.</text>
</comment>
<dbReference type="OrthoDB" id="436496at2759"/>
<evidence type="ECO:0000256" key="1">
    <source>
        <dbReference type="ARBA" id="ARBA00022448"/>
    </source>
</evidence>
<sequence length="175" mass="20154">MVRVFIEHKELKPLWGFARNLETHDQMNSNQMLKAHGEKLFSAIDMAVNSLDDMNNLVPILVQLGSGHCKWGVKEEHFEIIGKVLIETLQDALQEKFTPKVKRVWIKLFNIVSMHMKYGIRQQNDMETSKHLNKQTVDIHILNENDISINGNCLSLNNNGNFSKVFPNDGTHEMD</sequence>
<dbReference type="GO" id="GO:0046872">
    <property type="term" value="F:metal ion binding"/>
    <property type="evidence" value="ECO:0007669"/>
    <property type="project" value="UniProtKB-KW"/>
</dbReference>